<evidence type="ECO:0000313" key="1">
    <source>
        <dbReference type="EMBL" id="MDH5829032.1"/>
    </source>
</evidence>
<keyword evidence="2" id="KW-1185">Reference proteome</keyword>
<dbReference type="GO" id="GO:0004519">
    <property type="term" value="F:endonuclease activity"/>
    <property type="evidence" value="ECO:0007669"/>
    <property type="project" value="UniProtKB-KW"/>
</dbReference>
<dbReference type="EC" id="3.1.-.-" evidence="1"/>
<reference evidence="1 2" key="1">
    <citation type="submission" date="2023-04" db="EMBL/GenBank/DDBJ databases">
        <title>Luteimonas sp. M1R5S18.</title>
        <authorList>
            <person name="Sun J.-Q."/>
        </authorList>
    </citation>
    <scope>NUCLEOTIDE SEQUENCE [LARGE SCALE GENOMIC DNA]</scope>
    <source>
        <strain evidence="1 2">M1R5S18</strain>
    </source>
</reference>
<sequence length="212" mass="22781">MADVLDLVLAGEPVRLLADRALYWPARGRLCIADLHLGKGDTFRAAGIAVPSGGTAHDLQRLATLLATTGAAELWILGDFLHARRHRAVDAAWRAFRDAHGHVAIAVVPGNHDRAFDAEAAGVARVREGHVDLPFEFRHAPPDVSASDRHVLCGHVHPVLRLPPLGRHPLFWLRPGITVLPAFSAFTGGHPVPRADSAGSVLCNGRQLLRLG</sequence>
<dbReference type="EMBL" id="JARXRN010000011">
    <property type="protein sequence ID" value="MDH5829032.1"/>
    <property type="molecule type" value="Genomic_DNA"/>
</dbReference>
<dbReference type="SUPFAM" id="SSF56300">
    <property type="entry name" value="Metallo-dependent phosphatases"/>
    <property type="match status" value="1"/>
</dbReference>
<protein>
    <submittedName>
        <fullName evidence="1">Ligase-associated DNA damage response endonuclease PdeM</fullName>
        <ecNumber evidence="1">3.1.-.-</ecNumber>
    </submittedName>
</protein>
<gene>
    <name evidence="1" type="primary">pdeM</name>
    <name evidence="1" type="ORF">QFW80_00640</name>
</gene>
<keyword evidence="1" id="KW-0378">Hydrolase</keyword>
<dbReference type="NCBIfam" id="TIGR04123">
    <property type="entry name" value="P_estr_lig_assc"/>
    <property type="match status" value="1"/>
</dbReference>
<dbReference type="Gene3D" id="3.60.21.10">
    <property type="match status" value="1"/>
</dbReference>
<keyword evidence="1" id="KW-0255">Endonuclease</keyword>
<dbReference type="InterPro" id="IPR029052">
    <property type="entry name" value="Metallo-depent_PP-like"/>
</dbReference>
<dbReference type="PANTHER" id="PTHR39323:SF1">
    <property type="entry name" value="BLR1149 PROTEIN"/>
    <property type="match status" value="1"/>
</dbReference>
<dbReference type="Proteomes" id="UP001156831">
    <property type="component" value="Unassembled WGS sequence"/>
</dbReference>
<keyword evidence="1" id="KW-0436">Ligase</keyword>
<proteinExistence type="predicted"/>
<organism evidence="1 2">
    <name type="scientific">Luteimonas rhizosphaericola</name>
    <dbReference type="NCBI Taxonomy" id="3042024"/>
    <lineage>
        <taxon>Bacteria</taxon>
        <taxon>Pseudomonadati</taxon>
        <taxon>Pseudomonadota</taxon>
        <taxon>Gammaproteobacteria</taxon>
        <taxon>Lysobacterales</taxon>
        <taxon>Lysobacteraceae</taxon>
        <taxon>Luteimonas</taxon>
    </lineage>
</organism>
<keyword evidence="1" id="KW-0540">Nuclease</keyword>
<dbReference type="PANTHER" id="PTHR39323">
    <property type="entry name" value="BLR1149 PROTEIN"/>
    <property type="match status" value="1"/>
</dbReference>
<dbReference type="PIRSF" id="PIRSF000887">
    <property type="entry name" value="Pesterase_MJ0037"/>
    <property type="match status" value="1"/>
</dbReference>
<accession>A0ABT6JEN6</accession>
<comment type="caution">
    <text evidence="1">The sequence shown here is derived from an EMBL/GenBank/DDBJ whole genome shotgun (WGS) entry which is preliminary data.</text>
</comment>
<name>A0ABT6JEN6_9GAMM</name>
<evidence type="ECO:0000313" key="2">
    <source>
        <dbReference type="Proteomes" id="UP001156831"/>
    </source>
</evidence>
<dbReference type="InterPro" id="IPR024173">
    <property type="entry name" value="Pesterase_MJ0037-like"/>
</dbReference>
<dbReference type="RefSeq" id="WP_280598973.1">
    <property type="nucleotide sequence ID" value="NZ_JARXRN010000011.1"/>
</dbReference>
<dbReference type="GO" id="GO:0016874">
    <property type="term" value="F:ligase activity"/>
    <property type="evidence" value="ECO:0007669"/>
    <property type="project" value="UniProtKB-KW"/>
</dbReference>
<dbReference type="GO" id="GO:0016787">
    <property type="term" value="F:hydrolase activity"/>
    <property type="evidence" value="ECO:0007669"/>
    <property type="project" value="UniProtKB-KW"/>
</dbReference>
<dbReference type="InterPro" id="IPR026336">
    <property type="entry name" value="PdeM-like"/>
</dbReference>